<accession>A0ABU3Y6B8</accession>
<evidence type="ECO:0000256" key="4">
    <source>
        <dbReference type="SAM" id="SignalP"/>
    </source>
</evidence>
<evidence type="ECO:0000256" key="2">
    <source>
        <dbReference type="ARBA" id="ARBA00023008"/>
    </source>
</evidence>
<dbReference type="PROSITE" id="PS51352">
    <property type="entry name" value="THIOREDOXIN_2"/>
    <property type="match status" value="1"/>
</dbReference>
<keyword evidence="4" id="KW-0732">Signal</keyword>
<sequence length="197" mass="21372">MRGIRNRLFAPLAMGLAVAACSGPTGDGNRQSSAATASTPGGSFRLVDTKGRSVTDQTLKGKPTAMFFGFTRCPDVCPTTMNRMALLHRKLGTEGNKLNIVFVSVDPEHDKREDIASFLSMFDAPVIGLTGEPAELDKMTKAYKVYIEKVPLPNGDYTIDHTARILLFDRNGGFVETMDSHAPEPEALGQLQQLIRG</sequence>
<keyword evidence="2" id="KW-0186">Copper</keyword>
<evidence type="ECO:0000313" key="7">
    <source>
        <dbReference type="Proteomes" id="UP001273531"/>
    </source>
</evidence>
<dbReference type="PROSITE" id="PS51257">
    <property type="entry name" value="PROKAR_LIPOPROTEIN"/>
    <property type="match status" value="1"/>
</dbReference>
<evidence type="ECO:0000313" key="6">
    <source>
        <dbReference type="EMBL" id="MDV3456872.1"/>
    </source>
</evidence>
<gene>
    <name evidence="6" type="ORF">RZN05_07750</name>
</gene>
<feature type="domain" description="Thioredoxin" evidence="5">
    <location>
        <begin position="35"/>
        <end position="196"/>
    </location>
</feature>
<evidence type="ECO:0000256" key="3">
    <source>
        <dbReference type="SAM" id="MobiDB-lite"/>
    </source>
</evidence>
<dbReference type="Pfam" id="PF02630">
    <property type="entry name" value="SCO1-SenC"/>
    <property type="match status" value="1"/>
</dbReference>
<dbReference type="PANTHER" id="PTHR12151">
    <property type="entry name" value="ELECTRON TRANSPORT PROTIN SCO1/SENC FAMILY MEMBER"/>
    <property type="match status" value="1"/>
</dbReference>
<reference evidence="6 7" key="1">
    <citation type="submission" date="2023-10" db="EMBL/GenBank/DDBJ databases">
        <title>Sphingomonas sp. HF-S4 16S ribosomal RNA gene Genome sequencing and assembly.</title>
        <authorList>
            <person name="Lee H."/>
        </authorList>
    </citation>
    <scope>NUCLEOTIDE SEQUENCE [LARGE SCALE GENOMIC DNA]</scope>
    <source>
        <strain evidence="6 7">HF-S4</strain>
    </source>
</reference>
<dbReference type="InterPro" id="IPR036249">
    <property type="entry name" value="Thioredoxin-like_sf"/>
</dbReference>
<dbReference type="InterPro" id="IPR013766">
    <property type="entry name" value="Thioredoxin_domain"/>
</dbReference>
<name>A0ABU3Y6B8_9SPHN</name>
<dbReference type="RefSeq" id="WP_317226039.1">
    <property type="nucleotide sequence ID" value="NZ_JAWJEJ010000001.1"/>
</dbReference>
<evidence type="ECO:0000259" key="5">
    <source>
        <dbReference type="PROSITE" id="PS51352"/>
    </source>
</evidence>
<protein>
    <submittedName>
        <fullName evidence="6">SCO family protein</fullName>
    </submittedName>
</protein>
<dbReference type="PANTHER" id="PTHR12151:SF25">
    <property type="entry name" value="LINALOOL DEHYDRATASE_ISOMERASE DOMAIN-CONTAINING PROTEIN"/>
    <property type="match status" value="1"/>
</dbReference>
<dbReference type="SUPFAM" id="SSF52833">
    <property type="entry name" value="Thioredoxin-like"/>
    <property type="match status" value="1"/>
</dbReference>
<organism evidence="6 7">
    <name type="scientific">Sphingomonas agrestis</name>
    <dbReference type="NCBI Taxonomy" id="3080540"/>
    <lineage>
        <taxon>Bacteria</taxon>
        <taxon>Pseudomonadati</taxon>
        <taxon>Pseudomonadota</taxon>
        <taxon>Alphaproteobacteria</taxon>
        <taxon>Sphingomonadales</taxon>
        <taxon>Sphingomonadaceae</taxon>
        <taxon>Sphingomonas</taxon>
    </lineage>
</organism>
<dbReference type="Gene3D" id="3.40.30.10">
    <property type="entry name" value="Glutaredoxin"/>
    <property type="match status" value="1"/>
</dbReference>
<keyword evidence="7" id="KW-1185">Reference proteome</keyword>
<comment type="similarity">
    <text evidence="1">Belongs to the SCO1/2 family.</text>
</comment>
<dbReference type="Proteomes" id="UP001273531">
    <property type="component" value="Unassembled WGS sequence"/>
</dbReference>
<evidence type="ECO:0000256" key="1">
    <source>
        <dbReference type="ARBA" id="ARBA00010996"/>
    </source>
</evidence>
<dbReference type="EMBL" id="JAWJEJ010000001">
    <property type="protein sequence ID" value="MDV3456872.1"/>
    <property type="molecule type" value="Genomic_DNA"/>
</dbReference>
<comment type="caution">
    <text evidence="6">The sequence shown here is derived from an EMBL/GenBank/DDBJ whole genome shotgun (WGS) entry which is preliminary data.</text>
</comment>
<feature type="region of interest" description="Disordered" evidence="3">
    <location>
        <begin position="23"/>
        <end position="42"/>
    </location>
</feature>
<feature type="signal peptide" evidence="4">
    <location>
        <begin position="1"/>
        <end position="19"/>
    </location>
</feature>
<dbReference type="InterPro" id="IPR003782">
    <property type="entry name" value="SCO1/SenC"/>
</dbReference>
<feature type="chain" id="PRO_5046707904" evidence="4">
    <location>
        <begin position="20"/>
        <end position="197"/>
    </location>
</feature>
<dbReference type="CDD" id="cd02968">
    <property type="entry name" value="SCO"/>
    <property type="match status" value="1"/>
</dbReference>
<proteinExistence type="inferred from homology"/>